<evidence type="ECO:0000256" key="1">
    <source>
        <dbReference type="SAM" id="MobiDB-lite"/>
    </source>
</evidence>
<evidence type="ECO:0000313" key="2">
    <source>
        <dbReference type="EMBL" id="GAX74349.1"/>
    </source>
</evidence>
<accession>A0A250WUF7</accession>
<proteinExistence type="predicted"/>
<sequence length="632" mass="66997">MLSFFKTFNSCFRPVPEGRPEGLDHVDNGRHVDFSSTNASLLKSKRTVSHISDKGLADVKSLDNDGHRQLKPKSRTASCDSTPLIPSLLKPSKLSIPHDMPSPVGVADALQLNVLGSPCSPNNSSTASLESQPSIQNKLMTMVLMSQVISEEVQEASEGTTSDTTPRRDNQHMDIHKMGQQQQQQQLPATTAGSNLQLEDAAGLVNKASLTNHEAAGLVNKQVSLTNHEAAGLVNKQVSLTNHEASSLSTENPSLVPTDRETHAMLTARCQSVIDLDESMLPLNAVLVRKGCNQLEQDCDLSLLYSNSSSRSSSSGALDLGTDLFKEPSLIGNSTRGSSVPTESDLLVGPTSPDRNKGTHQHTPGIIRTRGWSTGICSPLPSSPSRLSRSSQISVIVAAADAQLRSGTRNSMQITGTNTLHTAGNPLDMDKELGAVPANKQTASPPTSGPVLLPSGSFQARNLSRTASTMPAVLFAEKMPSFGSLKWQPPSSRRQSLQGQAISSSQCNAILLEEEADIFDSPAGHSGHNEETLSLTAAVMGAPNFYRPSQDDSALLDASHRLTSEALLESTLAAHAVILPRSRRVTLTGVDPEKQPLQESDVPGSTGAAAATARRGSSFETAAAAAGARRRS</sequence>
<dbReference type="Proteomes" id="UP000232323">
    <property type="component" value="Unassembled WGS sequence"/>
</dbReference>
<feature type="region of interest" description="Disordered" evidence="1">
    <location>
        <begin position="59"/>
        <end position="84"/>
    </location>
</feature>
<feature type="compositionally biased region" description="Polar residues" evidence="1">
    <location>
        <begin position="332"/>
        <end position="342"/>
    </location>
</feature>
<dbReference type="AlphaFoldDB" id="A0A250WUF7"/>
<feature type="region of interest" description="Disordered" evidence="1">
    <location>
        <begin position="586"/>
        <end position="632"/>
    </location>
</feature>
<feature type="region of interest" description="Disordered" evidence="1">
    <location>
        <begin position="332"/>
        <end position="367"/>
    </location>
</feature>
<evidence type="ECO:0000313" key="3">
    <source>
        <dbReference type="Proteomes" id="UP000232323"/>
    </source>
</evidence>
<comment type="caution">
    <text evidence="2">The sequence shown here is derived from an EMBL/GenBank/DDBJ whole genome shotgun (WGS) entry which is preliminary data.</text>
</comment>
<protein>
    <submittedName>
        <fullName evidence="2">Uncharacterized protein</fullName>
    </submittedName>
</protein>
<reference evidence="2 3" key="1">
    <citation type="submission" date="2017-08" db="EMBL/GenBank/DDBJ databases">
        <title>Acidophilic green algal genome provides insights into adaptation to an acidic environment.</title>
        <authorList>
            <person name="Hirooka S."/>
            <person name="Hirose Y."/>
            <person name="Kanesaki Y."/>
            <person name="Higuchi S."/>
            <person name="Fujiwara T."/>
            <person name="Onuma R."/>
            <person name="Era A."/>
            <person name="Ohbayashi R."/>
            <person name="Uzuka A."/>
            <person name="Nozaki H."/>
            <person name="Yoshikawa H."/>
            <person name="Miyagishima S.Y."/>
        </authorList>
    </citation>
    <scope>NUCLEOTIDE SEQUENCE [LARGE SCALE GENOMIC DNA]</scope>
    <source>
        <strain evidence="2 3">NIES-2499</strain>
    </source>
</reference>
<gene>
    <name evidence="2" type="ORF">CEUSTIGMA_g1798.t1</name>
</gene>
<name>A0A250WUF7_9CHLO</name>
<feature type="compositionally biased region" description="Basic and acidic residues" evidence="1">
    <location>
        <begin position="59"/>
        <end position="68"/>
    </location>
</feature>
<feature type="compositionally biased region" description="Low complexity" evidence="1">
    <location>
        <begin position="604"/>
        <end position="632"/>
    </location>
</feature>
<dbReference type="EMBL" id="BEGY01000007">
    <property type="protein sequence ID" value="GAX74349.1"/>
    <property type="molecule type" value="Genomic_DNA"/>
</dbReference>
<organism evidence="2 3">
    <name type="scientific">Chlamydomonas eustigma</name>
    <dbReference type="NCBI Taxonomy" id="1157962"/>
    <lineage>
        <taxon>Eukaryota</taxon>
        <taxon>Viridiplantae</taxon>
        <taxon>Chlorophyta</taxon>
        <taxon>core chlorophytes</taxon>
        <taxon>Chlorophyceae</taxon>
        <taxon>CS clade</taxon>
        <taxon>Chlamydomonadales</taxon>
        <taxon>Chlamydomonadaceae</taxon>
        <taxon>Chlamydomonas</taxon>
    </lineage>
</organism>
<keyword evidence="3" id="KW-1185">Reference proteome</keyword>